<feature type="compositionally biased region" description="Basic and acidic residues" evidence="1">
    <location>
        <begin position="208"/>
        <end position="218"/>
    </location>
</feature>
<reference evidence="3 4" key="1">
    <citation type="submission" date="2022-01" db="EMBL/GenBank/DDBJ databases">
        <title>Draft Genome Sequences of Seven Type Strains of the Genus Streptomyces.</title>
        <authorList>
            <person name="Aziz S."/>
            <person name="Coretto E."/>
            <person name="Chronakova A."/>
            <person name="Sproer C."/>
            <person name="Huber K."/>
            <person name="Nouioui I."/>
            <person name="Gross H."/>
        </authorList>
    </citation>
    <scope>NUCLEOTIDE SEQUENCE [LARGE SCALE GENOMIC DNA]</scope>
    <source>
        <strain evidence="3 4">DSM 41685</strain>
    </source>
</reference>
<name>A0ABS9JQ42_9ACTN</name>
<dbReference type="EMBL" id="JAKKZF010000168">
    <property type="protein sequence ID" value="MCG0067699.1"/>
    <property type="molecule type" value="Genomic_DNA"/>
</dbReference>
<feature type="domain" description="Ricin B lectin" evidence="2">
    <location>
        <begin position="75"/>
        <end position="206"/>
    </location>
</feature>
<dbReference type="InterPro" id="IPR000772">
    <property type="entry name" value="Ricin_B_lectin"/>
</dbReference>
<organism evidence="3 4">
    <name type="scientific">Streptomyces tricolor</name>
    <dbReference type="NCBI Taxonomy" id="68277"/>
    <lineage>
        <taxon>Bacteria</taxon>
        <taxon>Bacillati</taxon>
        <taxon>Actinomycetota</taxon>
        <taxon>Actinomycetes</taxon>
        <taxon>Kitasatosporales</taxon>
        <taxon>Streptomycetaceae</taxon>
        <taxon>Streptomyces</taxon>
        <taxon>Streptomyces violaceoruber group</taxon>
    </lineage>
</organism>
<feature type="region of interest" description="Disordered" evidence="1">
    <location>
        <begin position="207"/>
        <end position="244"/>
    </location>
</feature>
<evidence type="ECO:0000313" key="3">
    <source>
        <dbReference type="EMBL" id="MCG0067699.1"/>
    </source>
</evidence>
<dbReference type="Proteomes" id="UP001299012">
    <property type="component" value="Unassembled WGS sequence"/>
</dbReference>
<gene>
    <name evidence="3" type="ORF">L0F81_31270</name>
</gene>
<feature type="non-terminal residue" evidence="3">
    <location>
        <position position="1"/>
    </location>
</feature>
<evidence type="ECO:0000256" key="1">
    <source>
        <dbReference type="SAM" id="MobiDB-lite"/>
    </source>
</evidence>
<sequence length="244" mass="25047">ASPRSAHRAARRARRRNLALAVVTVGGLVVLPLALWSASGSDDGPAPGSAGRPTATPGGAAASPGASWAGRDTPGRAALHGRLRNLASGLCVGVVGEKAAEGAETELSDCSATPSQRWTYETDGLLRNAAAPELCLDSRLGYSVRLAPCAATGRAARDIRYDFTLQGVLVPRSGQGLALTPAATDGSGALVLKTRSPGAAQRWTVDTARPDPRMENVRWDAGSTPRPTRTAPPTPSPASGGHHR</sequence>
<dbReference type="PROSITE" id="PS50231">
    <property type="entry name" value="RICIN_B_LECTIN"/>
    <property type="match status" value="1"/>
</dbReference>
<dbReference type="Pfam" id="PF00652">
    <property type="entry name" value="Ricin_B_lectin"/>
    <property type="match status" value="1"/>
</dbReference>
<proteinExistence type="predicted"/>
<dbReference type="SUPFAM" id="SSF50370">
    <property type="entry name" value="Ricin B-like lectins"/>
    <property type="match status" value="1"/>
</dbReference>
<feature type="compositionally biased region" description="Low complexity" evidence="1">
    <location>
        <begin position="44"/>
        <end position="71"/>
    </location>
</feature>
<feature type="region of interest" description="Disordered" evidence="1">
    <location>
        <begin position="40"/>
        <end position="74"/>
    </location>
</feature>
<dbReference type="RefSeq" id="WP_237482288.1">
    <property type="nucleotide sequence ID" value="NZ_JAKKZF010000168.1"/>
</dbReference>
<evidence type="ECO:0000313" key="4">
    <source>
        <dbReference type="Proteomes" id="UP001299012"/>
    </source>
</evidence>
<protein>
    <submittedName>
        <fullName evidence="3">RICIN domain-containing protein</fullName>
    </submittedName>
</protein>
<comment type="caution">
    <text evidence="3">The sequence shown here is derived from an EMBL/GenBank/DDBJ whole genome shotgun (WGS) entry which is preliminary data.</text>
</comment>
<dbReference type="SMART" id="SM00458">
    <property type="entry name" value="RICIN"/>
    <property type="match status" value="1"/>
</dbReference>
<accession>A0ABS9JQ42</accession>
<evidence type="ECO:0000259" key="2">
    <source>
        <dbReference type="SMART" id="SM00458"/>
    </source>
</evidence>
<dbReference type="Gene3D" id="2.80.10.50">
    <property type="match status" value="1"/>
</dbReference>
<keyword evidence="4" id="KW-1185">Reference proteome</keyword>
<dbReference type="InterPro" id="IPR035992">
    <property type="entry name" value="Ricin_B-like_lectins"/>
</dbReference>